<proteinExistence type="predicted"/>
<accession>A0A6F8Y9H7</accession>
<evidence type="ECO:0000256" key="1">
    <source>
        <dbReference type="SAM" id="MobiDB-lite"/>
    </source>
</evidence>
<reference evidence="2 3" key="2">
    <citation type="submission" date="2020-03" db="EMBL/GenBank/DDBJ databases">
        <authorList>
            <person name="Ichikawa N."/>
            <person name="Kimura A."/>
            <person name="Kitahashi Y."/>
            <person name="Uohara A."/>
        </authorList>
    </citation>
    <scope>NUCLEOTIDE SEQUENCE [LARGE SCALE GENOMIC DNA]</scope>
    <source>
        <strain evidence="2 3">NBRC 107702</strain>
    </source>
</reference>
<reference evidence="2 3" key="1">
    <citation type="submission" date="2020-03" db="EMBL/GenBank/DDBJ databases">
        <title>Whole genome shotgun sequence of Phytohabitans flavus NBRC 107702.</title>
        <authorList>
            <person name="Komaki H."/>
            <person name="Tamura T."/>
        </authorList>
    </citation>
    <scope>NUCLEOTIDE SEQUENCE [LARGE SCALE GENOMIC DNA]</scope>
    <source>
        <strain evidence="2 3">NBRC 107702</strain>
    </source>
</reference>
<dbReference type="AlphaFoldDB" id="A0A6F8Y9H7"/>
<keyword evidence="3" id="KW-1185">Reference proteome</keyword>
<feature type="compositionally biased region" description="Pro residues" evidence="1">
    <location>
        <begin position="185"/>
        <end position="198"/>
    </location>
</feature>
<evidence type="ECO:0000313" key="3">
    <source>
        <dbReference type="Proteomes" id="UP000502508"/>
    </source>
</evidence>
<dbReference type="KEGG" id="pfla:Pflav_090210"/>
<gene>
    <name evidence="2" type="ORF">Pflav_090210</name>
</gene>
<name>A0A6F8Y9H7_9ACTN</name>
<feature type="compositionally biased region" description="Pro residues" evidence="1">
    <location>
        <begin position="152"/>
        <end position="178"/>
    </location>
</feature>
<organism evidence="2 3">
    <name type="scientific">Phytohabitans flavus</name>
    <dbReference type="NCBI Taxonomy" id="1076124"/>
    <lineage>
        <taxon>Bacteria</taxon>
        <taxon>Bacillati</taxon>
        <taxon>Actinomycetota</taxon>
        <taxon>Actinomycetes</taxon>
        <taxon>Micromonosporales</taxon>
        <taxon>Micromonosporaceae</taxon>
    </lineage>
</organism>
<dbReference type="Proteomes" id="UP000502508">
    <property type="component" value="Chromosome"/>
</dbReference>
<dbReference type="EMBL" id="AP022870">
    <property type="protein sequence ID" value="BCB82611.1"/>
    <property type="molecule type" value="Genomic_DNA"/>
</dbReference>
<feature type="region of interest" description="Disordered" evidence="1">
    <location>
        <begin position="89"/>
        <end position="198"/>
    </location>
</feature>
<sequence>MRKVGPELSGAWRSFRYDLARRPARPAENAPTAVIYPEYEPATRPRRLVVAATTLGTLSLLGAAGTYFAVVTGLGALAGADNAPPDRLPVVAAVGSPTPTAQGGSPVPSPTPSRSVPVQAGGGAGPSPSGRARLGRAPVRPAPSPTCACVTPPVPTRTSPPPVAETPDPPVSSSPPAPTASASPEPTPELSDPPPAGG</sequence>
<dbReference type="RefSeq" id="WP_232072571.1">
    <property type="nucleotide sequence ID" value="NZ_AP022870.1"/>
</dbReference>
<protein>
    <submittedName>
        <fullName evidence="2">Uncharacterized protein</fullName>
    </submittedName>
</protein>
<evidence type="ECO:0000313" key="2">
    <source>
        <dbReference type="EMBL" id="BCB82611.1"/>
    </source>
</evidence>